<dbReference type="Proteomes" id="UP000325902">
    <property type="component" value="Unassembled WGS sequence"/>
</dbReference>
<evidence type="ECO:0000256" key="6">
    <source>
        <dbReference type="SAM" id="Phobius"/>
    </source>
</evidence>
<evidence type="ECO:0000256" key="4">
    <source>
        <dbReference type="ARBA" id="ARBA00023136"/>
    </source>
</evidence>
<evidence type="ECO:0000313" key="9">
    <source>
        <dbReference type="Proteomes" id="UP000325902"/>
    </source>
</evidence>
<name>A0A5N5D271_9PEZI</name>
<dbReference type="GO" id="GO:0022857">
    <property type="term" value="F:transmembrane transporter activity"/>
    <property type="evidence" value="ECO:0007669"/>
    <property type="project" value="InterPro"/>
</dbReference>
<feature type="transmembrane region" description="Helical" evidence="6">
    <location>
        <begin position="151"/>
        <end position="175"/>
    </location>
</feature>
<evidence type="ECO:0000313" key="8">
    <source>
        <dbReference type="EMBL" id="KAB2571768.1"/>
    </source>
</evidence>
<feature type="transmembrane region" description="Helical" evidence="6">
    <location>
        <begin position="487"/>
        <end position="508"/>
    </location>
</feature>
<evidence type="ECO:0000256" key="1">
    <source>
        <dbReference type="ARBA" id="ARBA00004141"/>
    </source>
</evidence>
<dbReference type="InterPro" id="IPR036259">
    <property type="entry name" value="MFS_trans_sf"/>
</dbReference>
<feature type="transmembrane region" description="Helical" evidence="6">
    <location>
        <begin position="309"/>
        <end position="326"/>
    </location>
</feature>
<dbReference type="PROSITE" id="PS50850">
    <property type="entry name" value="MFS"/>
    <property type="match status" value="1"/>
</dbReference>
<feature type="transmembrane region" description="Helical" evidence="6">
    <location>
        <begin position="122"/>
        <end position="139"/>
    </location>
</feature>
<evidence type="ECO:0000259" key="7">
    <source>
        <dbReference type="PROSITE" id="PS50850"/>
    </source>
</evidence>
<feature type="region of interest" description="Disordered" evidence="5">
    <location>
        <begin position="1"/>
        <end position="32"/>
    </location>
</feature>
<evidence type="ECO:0000256" key="3">
    <source>
        <dbReference type="ARBA" id="ARBA00022989"/>
    </source>
</evidence>
<comment type="subcellular location">
    <subcellularLocation>
        <location evidence="1">Membrane</location>
        <topology evidence="1">Multi-pass membrane protein</topology>
    </subcellularLocation>
</comment>
<reference evidence="8 9" key="1">
    <citation type="journal article" date="2019" name="Sci. Rep.">
        <title>A multi-omics analysis of the grapevine pathogen Lasiodiplodia theobromae reveals that temperature affects the expression of virulence- and pathogenicity-related genes.</title>
        <authorList>
            <person name="Felix C."/>
            <person name="Meneses R."/>
            <person name="Goncalves M.F.M."/>
            <person name="Tilleman L."/>
            <person name="Duarte A.S."/>
            <person name="Jorrin-Novo J.V."/>
            <person name="Van de Peer Y."/>
            <person name="Deforce D."/>
            <person name="Van Nieuwerburgh F."/>
            <person name="Esteves A.C."/>
            <person name="Alves A."/>
        </authorList>
    </citation>
    <scope>NUCLEOTIDE SEQUENCE [LARGE SCALE GENOMIC DNA]</scope>
    <source>
        <strain evidence="8 9">LA-SOL3</strain>
    </source>
</reference>
<feature type="transmembrane region" description="Helical" evidence="6">
    <location>
        <begin position="421"/>
        <end position="444"/>
    </location>
</feature>
<organism evidence="8 9">
    <name type="scientific">Lasiodiplodia theobromae</name>
    <dbReference type="NCBI Taxonomy" id="45133"/>
    <lineage>
        <taxon>Eukaryota</taxon>
        <taxon>Fungi</taxon>
        <taxon>Dikarya</taxon>
        <taxon>Ascomycota</taxon>
        <taxon>Pezizomycotina</taxon>
        <taxon>Dothideomycetes</taxon>
        <taxon>Dothideomycetes incertae sedis</taxon>
        <taxon>Botryosphaeriales</taxon>
        <taxon>Botryosphaeriaceae</taxon>
        <taxon>Lasiodiplodia</taxon>
    </lineage>
</organism>
<dbReference type="InterPro" id="IPR020846">
    <property type="entry name" value="MFS_dom"/>
</dbReference>
<feature type="transmembrane region" description="Helical" evidence="6">
    <location>
        <begin position="346"/>
        <end position="367"/>
    </location>
</feature>
<feature type="transmembrane region" description="Helical" evidence="6">
    <location>
        <begin position="181"/>
        <end position="202"/>
    </location>
</feature>
<feature type="compositionally biased region" description="Basic and acidic residues" evidence="5">
    <location>
        <begin position="1"/>
        <end position="18"/>
    </location>
</feature>
<evidence type="ECO:0000256" key="2">
    <source>
        <dbReference type="ARBA" id="ARBA00022692"/>
    </source>
</evidence>
<feature type="transmembrane region" description="Helical" evidence="6">
    <location>
        <begin position="214"/>
        <end position="233"/>
    </location>
</feature>
<keyword evidence="2 6" id="KW-0812">Transmembrane</keyword>
<dbReference type="SUPFAM" id="SSF103473">
    <property type="entry name" value="MFS general substrate transporter"/>
    <property type="match status" value="1"/>
</dbReference>
<dbReference type="AlphaFoldDB" id="A0A5N5D271"/>
<feature type="transmembrane region" description="Helical" evidence="6">
    <location>
        <begin position="86"/>
        <end position="107"/>
    </location>
</feature>
<dbReference type="EMBL" id="VCHE01000093">
    <property type="protein sequence ID" value="KAB2571768.1"/>
    <property type="molecule type" value="Genomic_DNA"/>
</dbReference>
<gene>
    <name evidence="8" type="ORF">DBV05_g9598</name>
</gene>
<dbReference type="Pfam" id="PF07690">
    <property type="entry name" value="MFS_1"/>
    <property type="match status" value="1"/>
</dbReference>
<keyword evidence="3 6" id="KW-1133">Transmembrane helix</keyword>
<dbReference type="Gene3D" id="1.20.1250.20">
    <property type="entry name" value="MFS general substrate transporter like domains"/>
    <property type="match status" value="1"/>
</dbReference>
<protein>
    <submittedName>
        <fullName evidence="8">Putative transporter</fullName>
    </submittedName>
</protein>
<dbReference type="FunFam" id="1.20.1250.20:FF:000318">
    <property type="entry name" value="MFS multidrug transporter, putative"/>
    <property type="match status" value="1"/>
</dbReference>
<dbReference type="OrthoDB" id="2585655at2759"/>
<dbReference type="PANTHER" id="PTHR23502:SF2">
    <property type="entry name" value="TRANSPORTER, PUTATIVE (AFU_ORTHOLOGUE AFUA_2G08910)-RELATED"/>
    <property type="match status" value="1"/>
</dbReference>
<dbReference type="PANTHER" id="PTHR23502">
    <property type="entry name" value="MAJOR FACILITATOR SUPERFAMILY"/>
    <property type="match status" value="1"/>
</dbReference>
<dbReference type="InterPro" id="IPR011701">
    <property type="entry name" value="MFS"/>
</dbReference>
<accession>A0A5N5D271</accession>
<feature type="domain" description="Major facilitator superfamily (MFS) profile" evidence="7">
    <location>
        <begin position="85"/>
        <end position="510"/>
    </location>
</feature>
<feature type="transmembrane region" description="Helical" evidence="6">
    <location>
        <begin position="239"/>
        <end position="258"/>
    </location>
</feature>
<comment type="caution">
    <text evidence="8">The sequence shown here is derived from an EMBL/GenBank/DDBJ whole genome shotgun (WGS) entry which is preliminary data.</text>
</comment>
<dbReference type="GO" id="GO:0005886">
    <property type="term" value="C:plasma membrane"/>
    <property type="evidence" value="ECO:0007669"/>
    <property type="project" value="TreeGrafter"/>
</dbReference>
<evidence type="ECO:0000256" key="5">
    <source>
        <dbReference type="SAM" id="MobiDB-lite"/>
    </source>
</evidence>
<sequence length="533" mass="59078">MSGPLEDEKAAEERKETMKVPTTSDSGQEEALAHQSTLLEDGASHLTQEHREYLLKRHGTLTLDPLPSADPADPYNWPSWKKNANLVLVAFHAMMTTFIAAGIIPAFEDISVDLGCSLQRASYLTSMQIAVLGYSPLFWKPISYRYGRRPVWLISTLGAGVCNIGCAVSHSYAAMSVCRCLVSFFISPAIAIGSGVVVETFFKKDRGRHMGIWTLMVTLGPPTGPFIMGFVAYHVGYRWIFWIYAIINAAQFIGYLFLGPETRYIRQGVQHTGSAFKQEYLNFGHRLDPTPLHFYEFLQPASLARYKSILIPTISYTVVFGFASVFMTVEIPQIFLPKFEFNPQQIGLQFLGIIIGSVLGEQMAGPLSDVWMDRAAKRNGSIRPPPEFRLWLSWLGFLLTIVGLIVFGVRTQQAVPMHWNVTPIIGLAIASVGNQIVTTVLVTYAVDCHPESSSSIGVFVNLIRSTWGFIGPFWFPQMIESIGMSGSGGLMAGIVFVASWLPIILLQIRGGVWRKRRALKEESRPSAAPGRGD</sequence>
<feature type="transmembrane region" description="Helical" evidence="6">
    <location>
        <begin position="456"/>
        <end position="475"/>
    </location>
</feature>
<proteinExistence type="predicted"/>
<feature type="transmembrane region" description="Helical" evidence="6">
    <location>
        <begin position="388"/>
        <end position="409"/>
    </location>
</feature>
<keyword evidence="9" id="KW-1185">Reference proteome</keyword>
<keyword evidence="4 6" id="KW-0472">Membrane</keyword>